<dbReference type="RefSeq" id="XP_026193734.1">
    <property type="nucleotide sequence ID" value="XM_026337949.1"/>
</dbReference>
<dbReference type="PANTHER" id="PTHR24348:SF68">
    <property type="entry name" value="SERINE_THREONINE-PROTEIN KINASE ATG1C"/>
    <property type="match status" value="1"/>
</dbReference>
<evidence type="ECO:0000259" key="2">
    <source>
        <dbReference type="PROSITE" id="PS50011"/>
    </source>
</evidence>
<gene>
    <name evidence="4" type="primary">LOC34622719</name>
</gene>
<sequence>MQPEDKASHPAFCISRRFAASSLLLKRERQREDGPRDTPKMNCLLFGFAASGGQTPADVLKRVRSEGCVLKKQTLVRNSPLPLTSCYRLEEVIGYGSFGCTVFRATDIFSGIRRVVKCVRKEQPEGICLCRNEVKFLRTFDHPNILRLFEVFEESGAVYQVTETCHGGDLYQWLDRRIRRRKRHARKASHAFFMPLKNNYVQEESHRWQGGLNESVSLSASFAAAESVPQAVLSSRVSPQQSEKTEGSSTPFAAAPSVGFAGGTPSGVATNSGISPTSAASSNRSGGSMRSACPAAVGAAAAAATAAAAGLQCPSNGVAGEAAAAAVATPLQPLVSEELAARLAAQLLGALRYLHAKGVAHCDLKLENVLLLNELDDSEAGDGQSSEEEEEALLRAEQQQQRQLLVLQQQQEDAAAAALCRARRGMRALSSAHSSSSSSSLQRGAASSNSTGALTIVPMVLRKRRESRKRLDSGGGGLIELSSQENSSQTLLDGLSRRSVTVKLADFGLARKIVRGKPSKTTGSEVCRGTLYYRSPWIIRGMTEGDARSDLWALGVGLFILFTGRPPFDGATQEDVEKAVTECPVSFSGGAWPVLSLQCVGFLRALLYNPLLPLHLRGPPPPPPYEHPTADLMLKHPWIRQCGREERRKGLMRVLSAPSIQRLSRSTGGEDCSPLQGRSAAKATANAKKVGRTLSHSPELQHGTDEESASPKKADFRACCSTCSTWKCAYGCCCYSHPMRKDVAFQPLRLCWGRAPLVVGSTSRETPSLLAHRMNQGVRDGLSPLPQQSLLGSSPLNEAIRKTPQECLADTSNAVLDGRRHEQQGALNDHALYRGVSASNLEPLKPHLRLSGPSARMHGLEGCAAATNAAAAAAAAAAGVAKAVRRETEATVSGHLGLPLENVPHFHLQLPLESAFSPPTPSVRGEASAPPLRELVEEAMDICTDAGEASTVVTTGSRSHSSTCSTCNSSTCCACNKCVGTRCSSKGCCIAVVDLLTAELFESRVSFLLQACAWIDFARLSPLQRALRSVVVKLMEEGSAVRLVRDIFWVLDPQQTGSVSRKAGGRRGEGTRGCGDRDSREGKWWGCWRLLALACGLSFLGALCLRGSRLTDSHGVCFYLSWWALCGLFAQSG</sequence>
<dbReference type="OrthoDB" id="346858at2759"/>
<feature type="compositionally biased region" description="Polar residues" evidence="1">
    <location>
        <begin position="234"/>
        <end position="251"/>
    </location>
</feature>
<feature type="domain" description="Protein kinase" evidence="2">
    <location>
        <begin position="87"/>
        <end position="639"/>
    </location>
</feature>
<dbReference type="GO" id="GO:0005524">
    <property type="term" value="F:ATP binding"/>
    <property type="evidence" value="ECO:0007669"/>
    <property type="project" value="InterPro"/>
</dbReference>
<reference evidence="4" key="1">
    <citation type="submission" date="2025-08" db="UniProtKB">
        <authorList>
            <consortium name="RefSeq"/>
        </authorList>
    </citation>
    <scope>IDENTIFICATION</scope>
</reference>
<dbReference type="SMART" id="SM00220">
    <property type="entry name" value="S_TKc"/>
    <property type="match status" value="1"/>
</dbReference>
<dbReference type="Proteomes" id="UP000515125">
    <property type="component" value="Unplaced"/>
</dbReference>
<dbReference type="Gene3D" id="1.10.510.10">
    <property type="entry name" value="Transferase(Phosphotransferase) domain 1"/>
    <property type="match status" value="2"/>
</dbReference>
<feature type="region of interest" description="Disordered" evidence="1">
    <location>
        <begin position="234"/>
        <end position="287"/>
    </location>
</feature>
<organism evidence="3 4">
    <name type="scientific">Cyclospora cayetanensis</name>
    <dbReference type="NCBI Taxonomy" id="88456"/>
    <lineage>
        <taxon>Eukaryota</taxon>
        <taxon>Sar</taxon>
        <taxon>Alveolata</taxon>
        <taxon>Apicomplexa</taxon>
        <taxon>Conoidasida</taxon>
        <taxon>Coccidia</taxon>
        <taxon>Eucoccidiorida</taxon>
        <taxon>Eimeriorina</taxon>
        <taxon>Eimeriidae</taxon>
        <taxon>Cyclospora</taxon>
    </lineage>
</organism>
<feature type="compositionally biased region" description="Polar residues" evidence="1">
    <location>
        <begin position="267"/>
        <end position="287"/>
    </location>
</feature>
<name>A0A6P6S1Q7_9EIME</name>
<protein>
    <submittedName>
        <fullName evidence="4">Uncharacterized protein LOC34622719</fullName>
    </submittedName>
</protein>
<accession>A0A6P6S1Q7</accession>
<dbReference type="GeneID" id="34622719"/>
<dbReference type="SUPFAM" id="SSF56112">
    <property type="entry name" value="Protein kinase-like (PK-like)"/>
    <property type="match status" value="1"/>
</dbReference>
<proteinExistence type="predicted"/>
<feature type="region of interest" description="Disordered" evidence="1">
    <location>
        <begin position="1057"/>
        <end position="1080"/>
    </location>
</feature>
<feature type="region of interest" description="Disordered" evidence="1">
    <location>
        <begin position="430"/>
        <end position="449"/>
    </location>
</feature>
<dbReference type="AlphaFoldDB" id="A0A6P6S1Q7"/>
<feature type="compositionally biased region" description="Basic and acidic residues" evidence="1">
    <location>
        <begin position="1066"/>
        <end position="1080"/>
    </location>
</feature>
<feature type="region of interest" description="Disordered" evidence="1">
    <location>
        <begin position="683"/>
        <end position="708"/>
    </location>
</feature>
<evidence type="ECO:0000313" key="4">
    <source>
        <dbReference type="RefSeq" id="XP_026193734.1"/>
    </source>
</evidence>
<dbReference type="InterPro" id="IPR011009">
    <property type="entry name" value="Kinase-like_dom_sf"/>
</dbReference>
<dbReference type="InterPro" id="IPR045269">
    <property type="entry name" value="Atg1-like"/>
</dbReference>
<dbReference type="InterPro" id="IPR008271">
    <property type="entry name" value="Ser/Thr_kinase_AS"/>
</dbReference>
<evidence type="ECO:0000313" key="3">
    <source>
        <dbReference type="Proteomes" id="UP000515125"/>
    </source>
</evidence>
<evidence type="ECO:0000256" key="1">
    <source>
        <dbReference type="SAM" id="MobiDB-lite"/>
    </source>
</evidence>
<dbReference type="GO" id="GO:0010506">
    <property type="term" value="P:regulation of autophagy"/>
    <property type="evidence" value="ECO:0007669"/>
    <property type="project" value="InterPro"/>
</dbReference>
<dbReference type="InterPro" id="IPR000719">
    <property type="entry name" value="Prot_kinase_dom"/>
</dbReference>
<dbReference type="GO" id="GO:0005737">
    <property type="term" value="C:cytoplasm"/>
    <property type="evidence" value="ECO:0007669"/>
    <property type="project" value="TreeGrafter"/>
</dbReference>
<dbReference type="PROSITE" id="PS00108">
    <property type="entry name" value="PROTEIN_KINASE_ST"/>
    <property type="match status" value="1"/>
</dbReference>
<dbReference type="GO" id="GO:0004674">
    <property type="term" value="F:protein serine/threonine kinase activity"/>
    <property type="evidence" value="ECO:0007669"/>
    <property type="project" value="InterPro"/>
</dbReference>
<dbReference type="Pfam" id="PF00069">
    <property type="entry name" value="Pkinase"/>
    <property type="match status" value="3"/>
</dbReference>
<dbReference type="PROSITE" id="PS50011">
    <property type="entry name" value="PROTEIN_KINASE_DOM"/>
    <property type="match status" value="1"/>
</dbReference>
<dbReference type="PANTHER" id="PTHR24348">
    <property type="entry name" value="SERINE/THREONINE-PROTEIN KINASE UNC-51-RELATED"/>
    <property type="match status" value="1"/>
</dbReference>
<keyword evidence="3" id="KW-1185">Reference proteome</keyword>
<feature type="non-terminal residue" evidence="4">
    <location>
        <position position="1133"/>
    </location>
</feature>